<feature type="region of interest" description="Disordered" evidence="1">
    <location>
        <begin position="470"/>
        <end position="551"/>
    </location>
</feature>
<protein>
    <submittedName>
        <fullName evidence="3">DUF222 domain-containing protein</fullName>
    </submittedName>
</protein>
<organism evidence="3 4">
    <name type="scientific">Gordonia prachuapensis</name>
    <dbReference type="NCBI Taxonomy" id="3115651"/>
    <lineage>
        <taxon>Bacteria</taxon>
        <taxon>Bacillati</taxon>
        <taxon>Actinomycetota</taxon>
        <taxon>Actinomycetes</taxon>
        <taxon>Mycobacteriales</taxon>
        <taxon>Gordoniaceae</taxon>
        <taxon>Gordonia</taxon>
    </lineage>
</organism>
<dbReference type="Pfam" id="PF02720">
    <property type="entry name" value="DUF222"/>
    <property type="match status" value="1"/>
</dbReference>
<comment type="caution">
    <text evidence="3">The sequence shown here is derived from an EMBL/GenBank/DDBJ whole genome shotgun (WGS) entry which is preliminary data.</text>
</comment>
<evidence type="ECO:0000313" key="4">
    <source>
        <dbReference type="Proteomes" id="UP001335729"/>
    </source>
</evidence>
<dbReference type="EMBL" id="JAZDUE010000009">
    <property type="protein sequence ID" value="MEE4023960.1"/>
    <property type="molecule type" value="Genomic_DNA"/>
</dbReference>
<evidence type="ECO:0000259" key="2">
    <source>
        <dbReference type="Pfam" id="PF02720"/>
    </source>
</evidence>
<dbReference type="Proteomes" id="UP001335729">
    <property type="component" value="Unassembled WGS sequence"/>
</dbReference>
<feature type="compositionally biased region" description="Basic and acidic residues" evidence="1">
    <location>
        <begin position="515"/>
        <end position="545"/>
    </location>
</feature>
<accession>A0ABU7MUF6</accession>
<gene>
    <name evidence="3" type="ORF">V1Y59_12810</name>
</gene>
<feature type="compositionally biased region" description="Pro residues" evidence="1">
    <location>
        <begin position="475"/>
        <end position="503"/>
    </location>
</feature>
<evidence type="ECO:0000313" key="3">
    <source>
        <dbReference type="EMBL" id="MEE4023960.1"/>
    </source>
</evidence>
<evidence type="ECO:0000256" key="1">
    <source>
        <dbReference type="SAM" id="MobiDB-lite"/>
    </source>
</evidence>
<name>A0ABU7MUF6_9ACTN</name>
<reference evidence="3 4" key="1">
    <citation type="submission" date="2024-01" db="EMBL/GenBank/DDBJ databases">
        <title>Draft genome sequence of Gordonia sp. PKS22-38.</title>
        <authorList>
            <person name="Suphannarot A."/>
            <person name="Mingma R."/>
        </authorList>
    </citation>
    <scope>NUCLEOTIDE SEQUENCE [LARGE SCALE GENOMIC DNA]</scope>
    <source>
        <strain evidence="3 4">PKS22-38</strain>
    </source>
</reference>
<sequence length="551" mass="60238">MVSGPGWALSSWWRDPSPWPDVPPIFTGGLDASDVASTDTNDLIGALVSDVRGEAFLAWHRYQIAAQLHARLVGAEPSDHDFLLVDGLADCAARVALGLGIGQAAAERLITEAIALRDRLPQVSQRLRDGRISAALIPTIISRTDLADGQPYAALVDAEIAAELDAHAGGWSAHRLRDMTDRIVFRHDPDAVRERRRRALDARGMHTKNKPDGMAEISATMAAENVRIAAAAVTALANSVCEFDERTRQQRASDAMFALLSGTRFECTCGRADCTADIPVPGTVPPVDAKVVVHVVADESTLNGTAQHAAFIAGHGVISDEHARDLAARPDAVIAPLVPEGTPTNPDGTITLPAHLPSDPYRPSAALDRFVRVRDGYSVIPGNGTSSFDADLDHVHEYDHAHPERGGQTEPDNLNAKDRFSHLLKTFGRWVDEQYRDRRGRLRTAFTTPEGLIIEGEPDNLETMFPGLRRIRFAPPDPPPPRRSGTDPEPPPPPPSTPEPPTRSTPRVAAKHARRQQERERNRQRRQEEQSRQEEERRAAEGRQEEGDDSA</sequence>
<proteinExistence type="predicted"/>
<keyword evidence="4" id="KW-1185">Reference proteome</keyword>
<dbReference type="InterPro" id="IPR003870">
    <property type="entry name" value="DUF222"/>
</dbReference>
<dbReference type="RefSeq" id="WP_330505335.1">
    <property type="nucleotide sequence ID" value="NZ_JAZDUE010000009.1"/>
</dbReference>
<feature type="domain" description="DUF222" evidence="2">
    <location>
        <begin position="78"/>
        <end position="375"/>
    </location>
</feature>